<dbReference type="Proteomes" id="UP000058857">
    <property type="component" value="Chromosome 1"/>
</dbReference>
<accession>A0A0S2IRD6</accession>
<proteinExistence type="predicted"/>
<sequence length="89" mass="10673">MSNTGENRACFMEDLSEFRRIYPHIQVVAGSTMIESVYFELREQDALNSIKRQKVRRSNFTKRKDSPRIPFIIYIYWNLKSNQLNLQKI</sequence>
<gene>
    <name evidence="1" type="ORF">LBBP_01950</name>
</gene>
<organism evidence="1">
    <name type="scientific">Leptospira borgpetersenii serovar Ballum</name>
    <dbReference type="NCBI Taxonomy" id="280505"/>
    <lineage>
        <taxon>Bacteria</taxon>
        <taxon>Pseudomonadati</taxon>
        <taxon>Spirochaetota</taxon>
        <taxon>Spirochaetia</taxon>
        <taxon>Leptospirales</taxon>
        <taxon>Leptospiraceae</taxon>
        <taxon>Leptospira</taxon>
    </lineage>
</organism>
<dbReference type="EMBL" id="CP012029">
    <property type="protein sequence ID" value="ALO26225.1"/>
    <property type="molecule type" value="Genomic_DNA"/>
</dbReference>
<protein>
    <submittedName>
        <fullName evidence="1">Uncharacterized protein</fullName>
    </submittedName>
</protein>
<evidence type="ECO:0000313" key="1">
    <source>
        <dbReference type="EMBL" id="ALO26225.1"/>
    </source>
</evidence>
<reference evidence="1 2" key="1">
    <citation type="journal article" date="2015" name="PLoS Negl. Trop. Dis.">
        <title>Distribution of Plasmids in Distinct Leptospira Pathogenic Species.</title>
        <authorList>
            <person name="Wang Y."/>
            <person name="Zhuang X."/>
            <person name="Zhong Y."/>
            <person name="Zhang C."/>
            <person name="Zhang Y."/>
            <person name="Zeng L."/>
            <person name="Zhu Y."/>
            <person name="He P."/>
            <person name="Dong K."/>
            <person name="Pal U."/>
            <person name="Guo X."/>
            <person name="Qin J."/>
        </authorList>
    </citation>
    <scope>NUCLEOTIDE SEQUENCE [LARGE SCALE GENOMIC DNA]</scope>
    <source>
        <strain evidence="1 2">56604</strain>
    </source>
</reference>
<evidence type="ECO:0000313" key="2">
    <source>
        <dbReference type="Proteomes" id="UP000058857"/>
    </source>
</evidence>
<name>A0A0S2IRD6_LEPBO</name>
<dbReference type="PATRIC" id="fig|280505.15.peg.1912"/>
<dbReference type="AlphaFoldDB" id="A0A0S2IRD6"/>